<evidence type="ECO:0000313" key="1">
    <source>
        <dbReference type="EMBL" id="EGC16622.1"/>
    </source>
</evidence>
<evidence type="ECO:0000313" key="2">
    <source>
        <dbReference type="Proteomes" id="UP000004088"/>
    </source>
</evidence>
<dbReference type="STRING" id="888741.HMPREF9098_1992"/>
<dbReference type="AlphaFoldDB" id="F0F1K7"/>
<dbReference type="HOGENOM" id="CLU_3217370_0_0_4"/>
<gene>
    <name evidence="1" type="ORF">HMPREF9098_1992</name>
</gene>
<reference evidence="1 2" key="1">
    <citation type="submission" date="2011-01" db="EMBL/GenBank/DDBJ databases">
        <authorList>
            <person name="Muzny D."/>
            <person name="Qin X."/>
            <person name="Deng J."/>
            <person name="Jiang H."/>
            <person name="Liu Y."/>
            <person name="Qu J."/>
            <person name="Song X.-Z."/>
            <person name="Zhang L."/>
            <person name="Thornton R."/>
            <person name="Coyle M."/>
            <person name="Francisco L."/>
            <person name="Jackson L."/>
            <person name="Javaid M."/>
            <person name="Korchina V."/>
            <person name="Kovar C."/>
            <person name="Mata R."/>
            <person name="Mathew T."/>
            <person name="Ngo R."/>
            <person name="Nguyen L."/>
            <person name="Nguyen N."/>
            <person name="Okwuonu G."/>
            <person name="Ongeri F."/>
            <person name="Pham C."/>
            <person name="Simmons D."/>
            <person name="Wilczek-Boney K."/>
            <person name="Hale W."/>
            <person name="Jakkamsetti A."/>
            <person name="Pham P."/>
            <person name="Ruth R."/>
            <person name="San Lucas F."/>
            <person name="Warren J."/>
            <person name="Zhang J."/>
            <person name="Zhao Z."/>
            <person name="Zhou C."/>
            <person name="Zhu D."/>
            <person name="Lee S."/>
            <person name="Bess C."/>
            <person name="Blankenburg K."/>
            <person name="Forbes L."/>
            <person name="Fu Q."/>
            <person name="Gubbala S."/>
            <person name="Hirani K."/>
            <person name="Jayaseelan J.C."/>
            <person name="Lara F."/>
            <person name="Munidasa M."/>
            <person name="Palculict T."/>
            <person name="Patil S."/>
            <person name="Pu L.-L."/>
            <person name="Saada N."/>
            <person name="Tang L."/>
            <person name="Weissenberger G."/>
            <person name="Zhu Y."/>
            <person name="Hemphill L."/>
            <person name="Shang Y."/>
            <person name="Youmans B."/>
            <person name="Ayvaz T."/>
            <person name="Ross M."/>
            <person name="Santibanez J."/>
            <person name="Aqrawi P."/>
            <person name="Gross S."/>
            <person name="Joshi V."/>
            <person name="Fowler G."/>
            <person name="Nazareth L."/>
            <person name="Reid J."/>
            <person name="Worley K."/>
            <person name="Petrosino J."/>
            <person name="Highlander S."/>
            <person name="Gibbs R."/>
        </authorList>
    </citation>
    <scope>NUCLEOTIDE SEQUENCE [LARGE SCALE GENOMIC DNA]</scope>
    <source>
        <strain evidence="1 2">ATCC 33394</strain>
    </source>
</reference>
<dbReference type="Proteomes" id="UP000004088">
    <property type="component" value="Unassembled WGS sequence"/>
</dbReference>
<keyword evidence="2" id="KW-1185">Reference proteome</keyword>
<proteinExistence type="predicted"/>
<accession>F0F1K7</accession>
<organism evidence="1 2">
    <name type="scientific">Kingella denitrificans ATCC 33394</name>
    <dbReference type="NCBI Taxonomy" id="888741"/>
    <lineage>
        <taxon>Bacteria</taxon>
        <taxon>Pseudomonadati</taxon>
        <taxon>Pseudomonadota</taxon>
        <taxon>Betaproteobacteria</taxon>
        <taxon>Neisseriales</taxon>
        <taxon>Neisseriaceae</taxon>
        <taxon>Kingella</taxon>
    </lineage>
</organism>
<name>F0F1K7_9NEIS</name>
<dbReference type="EMBL" id="AEWV01000040">
    <property type="protein sequence ID" value="EGC16622.1"/>
    <property type="molecule type" value="Genomic_DNA"/>
</dbReference>
<comment type="caution">
    <text evidence="1">The sequence shown here is derived from an EMBL/GenBank/DDBJ whole genome shotgun (WGS) entry which is preliminary data.</text>
</comment>
<protein>
    <submittedName>
        <fullName evidence="1">Uncharacterized protein</fullName>
    </submittedName>
</protein>
<sequence length="44" mass="4592">MILLEDKECAGCLNIGKAACTLFCAPNGRLQCGAGLLVGTVYFL</sequence>